<evidence type="ECO:0000259" key="2">
    <source>
        <dbReference type="PROSITE" id="PS50112"/>
    </source>
</evidence>
<dbReference type="RefSeq" id="WP_012813462.1">
    <property type="nucleotide sequence ID" value="NC_013216.1"/>
</dbReference>
<dbReference type="FunFam" id="3.30.70.270:FF:000001">
    <property type="entry name" value="Diguanylate cyclase domain protein"/>
    <property type="match status" value="1"/>
</dbReference>
<dbReference type="CDD" id="cd01948">
    <property type="entry name" value="EAL"/>
    <property type="match status" value="1"/>
</dbReference>
<dbReference type="PROSITE" id="PS50883">
    <property type="entry name" value="EAL"/>
    <property type="match status" value="1"/>
</dbReference>
<evidence type="ECO:0000313" key="6">
    <source>
        <dbReference type="Proteomes" id="UP000002217"/>
    </source>
</evidence>
<organism evidence="5 6">
    <name type="scientific">Desulfofarcimen acetoxidans (strain ATCC 49208 / DSM 771 / KCTC 5769 / VKM B-1644 / 5575)</name>
    <name type="common">Desulfotomaculum acetoxidans</name>
    <dbReference type="NCBI Taxonomy" id="485916"/>
    <lineage>
        <taxon>Bacteria</taxon>
        <taxon>Bacillati</taxon>
        <taxon>Bacillota</taxon>
        <taxon>Clostridia</taxon>
        <taxon>Eubacteriales</taxon>
        <taxon>Peptococcaceae</taxon>
        <taxon>Desulfofarcimen</taxon>
    </lineage>
</organism>
<protein>
    <submittedName>
        <fullName evidence="5">Diguanylate cyclase/phosphodiesterase with PAS/PAC sensor(S)</fullName>
    </submittedName>
</protein>
<dbReference type="InterPro" id="IPR000014">
    <property type="entry name" value="PAS"/>
</dbReference>
<dbReference type="Gene3D" id="3.30.70.270">
    <property type="match status" value="1"/>
</dbReference>
<dbReference type="PROSITE" id="PS50887">
    <property type="entry name" value="GGDEF"/>
    <property type="match status" value="1"/>
</dbReference>
<feature type="transmembrane region" description="Helical" evidence="1">
    <location>
        <begin position="37"/>
        <end position="58"/>
    </location>
</feature>
<dbReference type="CDD" id="cd00130">
    <property type="entry name" value="PAS"/>
    <property type="match status" value="2"/>
</dbReference>
<dbReference type="SMART" id="SM00052">
    <property type="entry name" value="EAL"/>
    <property type="match status" value="1"/>
</dbReference>
<dbReference type="Proteomes" id="UP000002217">
    <property type="component" value="Chromosome"/>
</dbReference>
<dbReference type="InterPro" id="IPR001610">
    <property type="entry name" value="PAC"/>
</dbReference>
<dbReference type="NCBIfam" id="TIGR00229">
    <property type="entry name" value="sensory_box"/>
    <property type="match status" value="2"/>
</dbReference>
<dbReference type="InterPro" id="IPR043128">
    <property type="entry name" value="Rev_trsase/Diguanyl_cyclase"/>
</dbReference>
<dbReference type="OrthoDB" id="9798098at2"/>
<evidence type="ECO:0000313" key="5">
    <source>
        <dbReference type="EMBL" id="ACV61010.1"/>
    </source>
</evidence>
<dbReference type="InterPro" id="IPR001633">
    <property type="entry name" value="EAL_dom"/>
</dbReference>
<dbReference type="HOGENOM" id="CLU_000445_70_50_9"/>
<dbReference type="SUPFAM" id="SSF55785">
    <property type="entry name" value="PYP-like sensor domain (PAS domain)"/>
    <property type="match status" value="2"/>
</dbReference>
<dbReference type="CDD" id="cd01949">
    <property type="entry name" value="GGDEF"/>
    <property type="match status" value="1"/>
</dbReference>
<keyword evidence="1" id="KW-1133">Transmembrane helix</keyword>
<dbReference type="KEGG" id="dae:Dtox_0047"/>
<dbReference type="eggNOG" id="COG5001">
    <property type="taxonomic scope" value="Bacteria"/>
</dbReference>
<dbReference type="Pfam" id="PF00990">
    <property type="entry name" value="GGDEF"/>
    <property type="match status" value="1"/>
</dbReference>
<dbReference type="PANTHER" id="PTHR44757">
    <property type="entry name" value="DIGUANYLATE CYCLASE DGCP"/>
    <property type="match status" value="1"/>
</dbReference>
<dbReference type="Gene3D" id="3.30.450.20">
    <property type="entry name" value="PAS domain"/>
    <property type="match status" value="2"/>
</dbReference>
<dbReference type="InterPro" id="IPR029787">
    <property type="entry name" value="Nucleotide_cyclase"/>
</dbReference>
<dbReference type="PANTHER" id="PTHR44757:SF4">
    <property type="entry name" value="DIGUANYLATE CYCLASE DGCE-RELATED"/>
    <property type="match status" value="1"/>
</dbReference>
<accession>C8VVE0</accession>
<dbReference type="SMART" id="SM00086">
    <property type="entry name" value="PAC"/>
    <property type="match status" value="2"/>
</dbReference>
<proteinExistence type="predicted"/>
<keyword evidence="1" id="KW-0472">Membrane</keyword>
<feature type="domain" description="GGDEF" evidence="4">
    <location>
        <begin position="339"/>
        <end position="473"/>
    </location>
</feature>
<evidence type="ECO:0000256" key="1">
    <source>
        <dbReference type="SAM" id="Phobius"/>
    </source>
</evidence>
<sequence>MMILSFKIPFKHIAIFLLFIQGIILIGYLYFNNQQFNIKTAIIFLSVASSWPIIYHYLYEKDYKSYLLSIQNRYLTKYANDIVFLLDSNFNFIEINDKAIKTYGYSHEEFFKMKFYNLCDQEKYSEDDEVYTKIDSHDGYIYETIHKKKDGSTFPVEISSRTIIAGGKKHYHSIIRNITERKKTEAILRRYQLLSENTRDIILFVRSDGQIIDANLAALQAYGYNSEDILTLNIQNIREKATRTLINYQLREAVDKGIVFETIHQRKDGSTFPVEVSSKGALLEGEQIVVSIIRDISERKKFELQIKHLATHDYLTNIPNRYYLEESLKRYVAKAKRGTTSALLLLDLDNFKLVNDTKGHVAGDELLIIFTKILKANLREEDLLTRLGGDEFAVLLEGISINEATEIAEKLRAVIDNQTIALSLINVRFNLTVSIGLSMVDGSMDPIQILSQADRALYIAKESGRNRVITIKGVEDTEEKLTMTNQLISLIKKALRDNLFEIVFQPIVKVAHRDIIHFEALLRLKDDHGHLISPGHFIPVAERFGMMAQIDLWVLQSVIDTLRMHEGISIFINISGTSLSNERLLNQFESIVLNSSVEPSRLGFEITETAAARDMIKAEQWIRKLKRLGCKFAIDDFGIGFSSFSYLRLLPVDYLKIDGSFIYNIDQETTNLALVKAMNTVAHTLDKKTIAEFVENENILQILNELDVDYAQGYFIGIPAQIEQYVMNKNNEKQEHLD</sequence>
<dbReference type="EMBL" id="CP001720">
    <property type="protein sequence ID" value="ACV61010.1"/>
    <property type="molecule type" value="Genomic_DNA"/>
</dbReference>
<name>C8VVE0_DESAS</name>
<dbReference type="Pfam" id="PF13426">
    <property type="entry name" value="PAS_9"/>
    <property type="match status" value="2"/>
</dbReference>
<dbReference type="SMART" id="SM00267">
    <property type="entry name" value="GGDEF"/>
    <property type="match status" value="1"/>
</dbReference>
<feature type="transmembrane region" description="Helical" evidence="1">
    <location>
        <begin position="12"/>
        <end position="31"/>
    </location>
</feature>
<dbReference type="Pfam" id="PF00563">
    <property type="entry name" value="EAL"/>
    <property type="match status" value="1"/>
</dbReference>
<keyword evidence="1" id="KW-0812">Transmembrane</keyword>
<dbReference type="SUPFAM" id="SSF141868">
    <property type="entry name" value="EAL domain-like"/>
    <property type="match status" value="1"/>
</dbReference>
<feature type="domain" description="EAL" evidence="3">
    <location>
        <begin position="484"/>
        <end position="733"/>
    </location>
</feature>
<evidence type="ECO:0000259" key="3">
    <source>
        <dbReference type="PROSITE" id="PS50883"/>
    </source>
</evidence>
<dbReference type="InterPro" id="IPR035919">
    <property type="entry name" value="EAL_sf"/>
</dbReference>
<dbReference type="SUPFAM" id="SSF55073">
    <property type="entry name" value="Nucleotide cyclase"/>
    <property type="match status" value="1"/>
</dbReference>
<dbReference type="SMART" id="SM00091">
    <property type="entry name" value="PAS"/>
    <property type="match status" value="2"/>
</dbReference>
<dbReference type="NCBIfam" id="TIGR00254">
    <property type="entry name" value="GGDEF"/>
    <property type="match status" value="1"/>
</dbReference>
<dbReference type="Gene3D" id="3.20.20.450">
    <property type="entry name" value="EAL domain"/>
    <property type="match status" value="1"/>
</dbReference>
<gene>
    <name evidence="5" type="ordered locus">Dtox_0047</name>
</gene>
<evidence type="ECO:0000259" key="4">
    <source>
        <dbReference type="PROSITE" id="PS50887"/>
    </source>
</evidence>
<feature type="domain" description="PAS" evidence="2">
    <location>
        <begin position="187"/>
        <end position="257"/>
    </location>
</feature>
<dbReference type="InterPro" id="IPR000160">
    <property type="entry name" value="GGDEF_dom"/>
</dbReference>
<dbReference type="InterPro" id="IPR035965">
    <property type="entry name" value="PAS-like_dom_sf"/>
</dbReference>
<dbReference type="STRING" id="485916.Dtox_0047"/>
<keyword evidence="6" id="KW-1185">Reference proteome</keyword>
<reference evidence="5 6" key="1">
    <citation type="journal article" date="2009" name="Stand. Genomic Sci.">
        <title>Complete genome sequence of Desulfotomaculum acetoxidans type strain (5575).</title>
        <authorList>
            <person name="Spring S."/>
            <person name="Lapidus A."/>
            <person name="Schroder M."/>
            <person name="Gleim D."/>
            <person name="Sims D."/>
            <person name="Meincke L."/>
            <person name="Glavina Del Rio T."/>
            <person name="Tice H."/>
            <person name="Copeland A."/>
            <person name="Cheng J.F."/>
            <person name="Lucas S."/>
            <person name="Chen F."/>
            <person name="Nolan M."/>
            <person name="Bruce D."/>
            <person name="Goodwin L."/>
            <person name="Pitluck S."/>
            <person name="Ivanova N."/>
            <person name="Mavromatis K."/>
            <person name="Mikhailova N."/>
            <person name="Pati A."/>
            <person name="Chen A."/>
            <person name="Palaniappan K."/>
            <person name="Land M."/>
            <person name="Hauser L."/>
            <person name="Chang Y.J."/>
            <person name="Jeffries C.D."/>
            <person name="Chain P."/>
            <person name="Saunders E."/>
            <person name="Brettin T."/>
            <person name="Detter J.C."/>
            <person name="Goker M."/>
            <person name="Bristow J."/>
            <person name="Eisen J.A."/>
            <person name="Markowitz V."/>
            <person name="Hugenholtz P."/>
            <person name="Kyrpides N.C."/>
            <person name="Klenk H.P."/>
            <person name="Han C."/>
        </authorList>
    </citation>
    <scope>NUCLEOTIDE SEQUENCE [LARGE SCALE GENOMIC DNA]</scope>
    <source>
        <strain evidence="6">ATCC 49208 / DSM 771 / VKM B-1644</strain>
    </source>
</reference>
<dbReference type="PROSITE" id="PS50112">
    <property type="entry name" value="PAS"/>
    <property type="match status" value="1"/>
</dbReference>
<dbReference type="InterPro" id="IPR052155">
    <property type="entry name" value="Biofilm_reg_signaling"/>
</dbReference>
<dbReference type="AlphaFoldDB" id="C8VVE0"/>